<dbReference type="Proteomes" id="UP000694552">
    <property type="component" value="Unplaced"/>
</dbReference>
<keyword evidence="2" id="KW-1185">Reference proteome</keyword>
<organism evidence="1 2">
    <name type="scientific">Otus sunia</name>
    <name type="common">Oriental scops-owl</name>
    <dbReference type="NCBI Taxonomy" id="257818"/>
    <lineage>
        <taxon>Eukaryota</taxon>
        <taxon>Metazoa</taxon>
        <taxon>Chordata</taxon>
        <taxon>Craniata</taxon>
        <taxon>Vertebrata</taxon>
        <taxon>Euteleostomi</taxon>
        <taxon>Archelosauria</taxon>
        <taxon>Archosauria</taxon>
        <taxon>Dinosauria</taxon>
        <taxon>Saurischia</taxon>
        <taxon>Theropoda</taxon>
        <taxon>Coelurosauria</taxon>
        <taxon>Aves</taxon>
        <taxon>Neognathae</taxon>
        <taxon>Neoaves</taxon>
        <taxon>Telluraves</taxon>
        <taxon>Strigiformes</taxon>
        <taxon>Strigidae</taxon>
        <taxon>Otus</taxon>
    </lineage>
</organism>
<dbReference type="AlphaFoldDB" id="A0A8C8AFH7"/>
<evidence type="ECO:0000313" key="2">
    <source>
        <dbReference type="Proteomes" id="UP000694552"/>
    </source>
</evidence>
<dbReference type="Ensembl" id="ENSOSUT00000004970.1">
    <property type="protein sequence ID" value="ENSOSUP00000004811.1"/>
    <property type="gene ID" value="ENSOSUG00000003545.1"/>
</dbReference>
<evidence type="ECO:0000313" key="1">
    <source>
        <dbReference type="Ensembl" id="ENSOSUP00000004811.1"/>
    </source>
</evidence>
<name>A0A8C8AFH7_9STRI</name>
<proteinExistence type="predicted"/>
<reference evidence="1" key="1">
    <citation type="submission" date="2025-08" db="UniProtKB">
        <authorList>
            <consortium name="Ensembl"/>
        </authorList>
    </citation>
    <scope>IDENTIFICATION</scope>
</reference>
<sequence>GPRGLQPPPTVVTHDWHHANMDQLKSSEDSRECAGRLNADSMRLVQDKDQLTYQMQKDKWLYSLLNTSMTFNVIIKTDLGEMLPSVRWKPGHHGRYI</sequence>
<reference evidence="1" key="2">
    <citation type="submission" date="2025-09" db="UniProtKB">
        <authorList>
            <consortium name="Ensembl"/>
        </authorList>
    </citation>
    <scope>IDENTIFICATION</scope>
</reference>
<accession>A0A8C8AFH7</accession>
<protein>
    <submittedName>
        <fullName evidence="1">Uncharacterized protein</fullName>
    </submittedName>
</protein>